<accession>A0A0F9SZW4</accession>
<comment type="caution">
    <text evidence="1">The sequence shown here is derived from an EMBL/GenBank/DDBJ whole genome shotgun (WGS) entry which is preliminary data.</text>
</comment>
<proteinExistence type="predicted"/>
<sequence length="203" mass="23502">MNCNFVFRPIDNWPGERNRRPRSSAFRTKYNQTLELLDKELLMLGVRQVVIQIDLPESKIRFDGLPRSGARPDYQGVILRFESKYGHLRYATDVFDFWQDNLRAIALGLEALRKVDRYGITKRGEQYTGWKQLPAAGVGDIHAAAAFLARYSNLTPLDILKDKEVYRQAYRASALKLHPDKGGNVENFTLLQKIKKLFENHFN</sequence>
<dbReference type="AlphaFoldDB" id="A0A0F9SZW4"/>
<dbReference type="Gene3D" id="1.10.287.110">
    <property type="entry name" value="DnaJ domain"/>
    <property type="match status" value="1"/>
</dbReference>
<reference evidence="1" key="1">
    <citation type="journal article" date="2015" name="Nature">
        <title>Complex archaea that bridge the gap between prokaryotes and eukaryotes.</title>
        <authorList>
            <person name="Spang A."/>
            <person name="Saw J.H."/>
            <person name="Jorgensen S.L."/>
            <person name="Zaremba-Niedzwiedzka K."/>
            <person name="Martijn J."/>
            <person name="Lind A.E."/>
            <person name="van Eijk R."/>
            <person name="Schleper C."/>
            <person name="Guy L."/>
            <person name="Ettema T.J."/>
        </authorList>
    </citation>
    <scope>NUCLEOTIDE SEQUENCE</scope>
</reference>
<dbReference type="InterPro" id="IPR036869">
    <property type="entry name" value="J_dom_sf"/>
</dbReference>
<evidence type="ECO:0000313" key="1">
    <source>
        <dbReference type="EMBL" id="KKN74460.1"/>
    </source>
</evidence>
<gene>
    <name evidence="1" type="ORF">LCGC14_0390800</name>
</gene>
<dbReference type="SUPFAM" id="SSF46565">
    <property type="entry name" value="Chaperone J-domain"/>
    <property type="match status" value="1"/>
</dbReference>
<name>A0A0F9SZW4_9ZZZZ</name>
<organism evidence="1">
    <name type="scientific">marine sediment metagenome</name>
    <dbReference type="NCBI Taxonomy" id="412755"/>
    <lineage>
        <taxon>unclassified sequences</taxon>
        <taxon>metagenomes</taxon>
        <taxon>ecological metagenomes</taxon>
    </lineage>
</organism>
<evidence type="ECO:0008006" key="2">
    <source>
        <dbReference type="Google" id="ProtNLM"/>
    </source>
</evidence>
<dbReference type="EMBL" id="LAZR01000326">
    <property type="protein sequence ID" value="KKN74460.1"/>
    <property type="molecule type" value="Genomic_DNA"/>
</dbReference>
<protein>
    <recommendedName>
        <fullName evidence="2">J domain-containing protein</fullName>
    </recommendedName>
</protein>